<gene>
    <name evidence="2" type="ORF">D3093_33435</name>
</gene>
<geneLocation type="plasmid" evidence="2 3">
    <name>p5</name>
</geneLocation>
<dbReference type="Gene3D" id="1.20.5.2280">
    <property type="match status" value="1"/>
</dbReference>
<evidence type="ECO:0000256" key="1">
    <source>
        <dbReference type="SAM" id="Coils"/>
    </source>
</evidence>
<dbReference type="AlphaFoldDB" id="A0A4D8PW91"/>
<keyword evidence="1" id="KW-0175">Coiled coil</keyword>
<reference evidence="2 3" key="1">
    <citation type="submission" date="2018-09" db="EMBL/GenBank/DDBJ databases">
        <title>Whole genome based analysis of evolution and adaptive divergence in Indian and Brazilian strains of Azospirillum brasilense.</title>
        <authorList>
            <person name="Singh C."/>
            <person name="Tripathi A.K."/>
        </authorList>
    </citation>
    <scope>NUCLEOTIDE SEQUENCE [LARGE SCALE GENOMIC DNA]</scope>
    <source>
        <strain evidence="2 3">MTCC4035</strain>
        <plasmid evidence="2 3">p5</plasmid>
    </source>
</reference>
<organism evidence="2 3">
    <name type="scientific">Azospirillum argentinense</name>
    <dbReference type="NCBI Taxonomy" id="2970906"/>
    <lineage>
        <taxon>Bacteria</taxon>
        <taxon>Pseudomonadati</taxon>
        <taxon>Pseudomonadota</taxon>
        <taxon>Alphaproteobacteria</taxon>
        <taxon>Rhodospirillales</taxon>
        <taxon>Azospirillaceae</taxon>
        <taxon>Azospirillum</taxon>
    </lineage>
</organism>
<feature type="coiled-coil region" evidence="1">
    <location>
        <begin position="23"/>
        <end position="50"/>
    </location>
</feature>
<dbReference type="RefSeq" id="WP_137118870.1">
    <property type="nucleotide sequence ID" value="NZ_CP032326.1"/>
</dbReference>
<accession>A0A4D8PW91</accession>
<evidence type="ECO:0000313" key="2">
    <source>
        <dbReference type="EMBL" id="QCO00159.1"/>
    </source>
</evidence>
<sequence>MSDDLRPLLLQLLDKTESVLAGQARLEGKVTSLEGKVSNLEGEMRKVKDVVGVTRMQEIARLDGRIDQLAQDVALGHRAAE</sequence>
<dbReference type="Proteomes" id="UP000298595">
    <property type="component" value="Plasmid p5"/>
</dbReference>
<dbReference type="EMBL" id="CP032326">
    <property type="protein sequence ID" value="QCO00159.1"/>
    <property type="molecule type" value="Genomic_DNA"/>
</dbReference>
<dbReference type="KEGG" id="aare:D3093_33435"/>
<name>A0A4D8PW91_9PROT</name>
<proteinExistence type="predicted"/>
<protein>
    <submittedName>
        <fullName evidence="2">Uncharacterized protein</fullName>
    </submittedName>
</protein>
<keyword evidence="2" id="KW-0614">Plasmid</keyword>
<evidence type="ECO:0000313" key="3">
    <source>
        <dbReference type="Proteomes" id="UP000298595"/>
    </source>
</evidence>